<evidence type="ECO:0000259" key="2">
    <source>
        <dbReference type="Pfam" id="PF00535"/>
    </source>
</evidence>
<dbReference type="SUPFAM" id="SSF53448">
    <property type="entry name" value="Nucleotide-diphospho-sugar transferases"/>
    <property type="match status" value="1"/>
</dbReference>
<gene>
    <name evidence="3" type="ORF">MFLO_13283</name>
</gene>
<name>A0ABP3AVC0_9LIST</name>
<feature type="domain" description="Glycosyltransferase 2-like" evidence="2">
    <location>
        <begin position="6"/>
        <end position="133"/>
    </location>
</feature>
<dbReference type="GO" id="GO:0016740">
    <property type="term" value="F:transferase activity"/>
    <property type="evidence" value="ECO:0007669"/>
    <property type="project" value="UniProtKB-KW"/>
</dbReference>
<keyword evidence="3" id="KW-0808">Transferase</keyword>
<evidence type="ECO:0000313" key="3">
    <source>
        <dbReference type="EMBL" id="EUJ27438.1"/>
    </source>
</evidence>
<organism evidence="3 4">
    <name type="scientific">Listeria floridensis FSL S10-1187</name>
    <dbReference type="NCBI Taxonomy" id="1265817"/>
    <lineage>
        <taxon>Bacteria</taxon>
        <taxon>Bacillati</taxon>
        <taxon>Bacillota</taxon>
        <taxon>Bacilli</taxon>
        <taxon>Bacillales</taxon>
        <taxon>Listeriaceae</taxon>
        <taxon>Listeria</taxon>
    </lineage>
</organism>
<dbReference type="PANTHER" id="PTHR22916">
    <property type="entry name" value="GLYCOSYLTRANSFERASE"/>
    <property type="match status" value="1"/>
</dbReference>
<comment type="similarity">
    <text evidence="1">Belongs to the glycosyltransferase 2 family.</text>
</comment>
<dbReference type="RefSeq" id="WP_036098168.1">
    <property type="nucleotide sequence ID" value="NZ_AODF01000032.1"/>
</dbReference>
<proteinExistence type="inferred from homology"/>
<dbReference type="PANTHER" id="PTHR22916:SF3">
    <property type="entry name" value="UDP-GLCNAC:BETAGAL BETA-1,3-N-ACETYLGLUCOSAMINYLTRANSFERASE-LIKE PROTEIN 1"/>
    <property type="match status" value="1"/>
</dbReference>
<dbReference type="InterPro" id="IPR029044">
    <property type="entry name" value="Nucleotide-diphossugar_trans"/>
</dbReference>
<dbReference type="Proteomes" id="UP000019249">
    <property type="component" value="Unassembled WGS sequence"/>
</dbReference>
<dbReference type="EMBL" id="AODF01000032">
    <property type="protein sequence ID" value="EUJ27438.1"/>
    <property type="molecule type" value="Genomic_DNA"/>
</dbReference>
<dbReference type="Pfam" id="PF00535">
    <property type="entry name" value="Glycos_transf_2"/>
    <property type="match status" value="1"/>
</dbReference>
<protein>
    <submittedName>
        <fullName evidence="3">Glycosyl transferase family protein</fullName>
    </submittedName>
</protein>
<sequence>MEKLVSIIVPLYNVEKDLMRCVDSILAQTYPHLEILLIDDGSTDSSGRLIDQLTDPRVRQVHQPNSGQAGARNKGLDLATGDYIIMVDSDDWIRADLVEMCLHTAEETGADLVLFTSYNVNQAGEKQYVNRNSGHLLTDAGSVPWNKFYAAKLLSDIRFPLGYWYEDLGMIPAVVLRAENPVKLNEALYFYQTDRIDSQSNLVQDTKFLEVIPMLEHVVSEAKRLSVYNGNEQEIEWLYMEHLVYRTVLRKIIDLKDHQLRKQALLEVRETMQKTFPKWKRNGYMSGSGLTACLKKIAVRLYLAGFIRLGDLVWKIPFEKRRQQTGF</sequence>
<dbReference type="Gene3D" id="3.90.550.10">
    <property type="entry name" value="Spore Coat Polysaccharide Biosynthesis Protein SpsA, Chain A"/>
    <property type="match status" value="1"/>
</dbReference>
<accession>A0ABP3AVC0</accession>
<keyword evidence="4" id="KW-1185">Reference proteome</keyword>
<evidence type="ECO:0000256" key="1">
    <source>
        <dbReference type="ARBA" id="ARBA00006739"/>
    </source>
</evidence>
<evidence type="ECO:0000313" key="4">
    <source>
        <dbReference type="Proteomes" id="UP000019249"/>
    </source>
</evidence>
<comment type="caution">
    <text evidence="3">The sequence shown here is derived from an EMBL/GenBank/DDBJ whole genome shotgun (WGS) entry which is preliminary data.</text>
</comment>
<reference evidence="3 4" key="1">
    <citation type="journal article" date="2014" name="Int. J. Syst. Evol. Microbiol.">
        <title>Listeria floridensis sp. nov., Listeria aquatica sp. nov., Listeria cornellensis sp. nov., Listeria riparia sp. nov. and Listeria grandensis sp. nov., from agricultural and natural environments.</title>
        <authorList>
            <person name="den Bakker H.C."/>
            <person name="Warchocki S."/>
            <person name="Wright E.M."/>
            <person name="Allred A.F."/>
            <person name="Ahlstrom C."/>
            <person name="Manuel C.S."/>
            <person name="Stasiewicz M.J."/>
            <person name="Burrell A."/>
            <person name="Roof S."/>
            <person name="Strawn L."/>
            <person name="Fortes E.D."/>
            <person name="Nightingale K.K."/>
            <person name="Kephart D."/>
            <person name="Wiedmann M."/>
        </authorList>
    </citation>
    <scope>NUCLEOTIDE SEQUENCE [LARGE SCALE GENOMIC DNA]</scope>
    <source>
        <strain evidence="3 4">FSL S10-1187</strain>
    </source>
</reference>
<dbReference type="InterPro" id="IPR001173">
    <property type="entry name" value="Glyco_trans_2-like"/>
</dbReference>
<dbReference type="CDD" id="cd00761">
    <property type="entry name" value="Glyco_tranf_GTA_type"/>
    <property type="match status" value="1"/>
</dbReference>